<dbReference type="GO" id="GO:0003700">
    <property type="term" value="F:DNA-binding transcription factor activity"/>
    <property type="evidence" value="ECO:0007669"/>
    <property type="project" value="InterPro"/>
</dbReference>
<evidence type="ECO:0000256" key="2">
    <source>
        <dbReference type="ARBA" id="ARBA00007957"/>
    </source>
</evidence>
<evidence type="ECO:0000256" key="11">
    <source>
        <dbReference type="PIRSR" id="PIRSR602481-2"/>
    </source>
</evidence>
<feature type="binding site" evidence="11">
    <location>
        <position position="121"/>
    </location>
    <ligand>
        <name>Fe cation</name>
        <dbReference type="ChEBI" id="CHEBI:24875"/>
    </ligand>
</feature>
<keyword evidence="11" id="KW-0408">Iron</keyword>
<proteinExistence type="inferred from homology"/>
<dbReference type="Proteomes" id="UP000680839">
    <property type="component" value="Chromosome"/>
</dbReference>
<dbReference type="EMBL" id="CP076134">
    <property type="protein sequence ID" value="QWG14689.1"/>
    <property type="molecule type" value="Genomic_DNA"/>
</dbReference>
<dbReference type="NCBIfam" id="NF045677">
    <property type="entry name" value="FeRespRegIrr"/>
    <property type="match status" value="1"/>
</dbReference>
<dbReference type="SUPFAM" id="SSF46785">
    <property type="entry name" value="Winged helix' DNA-binding domain"/>
    <property type="match status" value="1"/>
</dbReference>
<name>A0A975NIE8_9BRAD</name>
<evidence type="ECO:0000256" key="1">
    <source>
        <dbReference type="ARBA" id="ARBA00004496"/>
    </source>
</evidence>
<dbReference type="Pfam" id="PF01475">
    <property type="entry name" value="FUR"/>
    <property type="match status" value="1"/>
</dbReference>
<comment type="cofactor">
    <cofactor evidence="11">
        <name>Mn(2+)</name>
        <dbReference type="ChEBI" id="CHEBI:29035"/>
    </cofactor>
    <cofactor evidence="11">
        <name>Fe(2+)</name>
        <dbReference type="ChEBI" id="CHEBI:29033"/>
    </cofactor>
    <text evidence="11">Binds 1 Mn(2+) or Fe(2+) ion per subunit.</text>
</comment>
<evidence type="ECO:0000256" key="10">
    <source>
        <dbReference type="ARBA" id="ARBA00023163"/>
    </source>
</evidence>
<evidence type="ECO:0000256" key="9">
    <source>
        <dbReference type="ARBA" id="ARBA00023125"/>
    </source>
</evidence>
<dbReference type="GO" id="GO:0000976">
    <property type="term" value="F:transcription cis-regulatory region binding"/>
    <property type="evidence" value="ECO:0007669"/>
    <property type="project" value="TreeGrafter"/>
</dbReference>
<dbReference type="NCBIfam" id="NF045678">
    <property type="entry name" value="TransRegIrrA"/>
    <property type="match status" value="1"/>
</dbReference>
<accession>A0A975NIE8</accession>
<dbReference type="GO" id="GO:0045892">
    <property type="term" value="P:negative regulation of DNA-templated transcription"/>
    <property type="evidence" value="ECO:0007669"/>
    <property type="project" value="TreeGrafter"/>
</dbReference>
<comment type="similarity">
    <text evidence="2">Belongs to the Fur family.</text>
</comment>
<evidence type="ECO:0000256" key="4">
    <source>
        <dbReference type="ARBA" id="ARBA00022490"/>
    </source>
</evidence>
<evidence type="ECO:0000256" key="7">
    <source>
        <dbReference type="ARBA" id="ARBA00022833"/>
    </source>
</evidence>
<protein>
    <recommendedName>
        <fullName evidence="3">Ferric uptake regulation protein</fullName>
    </recommendedName>
</protein>
<dbReference type="PANTHER" id="PTHR33202">
    <property type="entry name" value="ZINC UPTAKE REGULATION PROTEIN"/>
    <property type="match status" value="1"/>
</dbReference>
<dbReference type="GO" id="GO:1900376">
    <property type="term" value="P:regulation of secondary metabolite biosynthetic process"/>
    <property type="evidence" value="ECO:0007669"/>
    <property type="project" value="TreeGrafter"/>
</dbReference>
<keyword evidence="8" id="KW-0805">Transcription regulation</keyword>
<evidence type="ECO:0000256" key="5">
    <source>
        <dbReference type="ARBA" id="ARBA00022491"/>
    </source>
</evidence>
<organism evidence="12 13">
    <name type="scientific">Bradyrhizobium sediminis</name>
    <dbReference type="NCBI Taxonomy" id="2840469"/>
    <lineage>
        <taxon>Bacteria</taxon>
        <taxon>Pseudomonadati</taxon>
        <taxon>Pseudomonadota</taxon>
        <taxon>Alphaproteobacteria</taxon>
        <taxon>Hyphomicrobiales</taxon>
        <taxon>Nitrobacteraceae</taxon>
        <taxon>Bradyrhizobium</taxon>
    </lineage>
</organism>
<keyword evidence="4" id="KW-0963">Cytoplasm</keyword>
<dbReference type="FunFam" id="1.10.10.10:FF:000007">
    <property type="entry name" value="Ferric uptake regulation protein"/>
    <property type="match status" value="1"/>
</dbReference>
<keyword evidence="7" id="KW-0862">Zinc</keyword>
<dbReference type="PANTHER" id="PTHR33202:SF7">
    <property type="entry name" value="FERRIC UPTAKE REGULATION PROTEIN"/>
    <property type="match status" value="1"/>
</dbReference>
<dbReference type="InterPro" id="IPR036388">
    <property type="entry name" value="WH-like_DNA-bd_sf"/>
</dbReference>
<reference evidence="12" key="1">
    <citation type="submission" date="2021-06" db="EMBL/GenBank/DDBJ databases">
        <title>Bradyrhizobium sp. S2-20-1 Genome sequencing.</title>
        <authorList>
            <person name="Jin L."/>
        </authorList>
    </citation>
    <scope>NUCLEOTIDE SEQUENCE</scope>
    <source>
        <strain evidence="12">S2-20-1</strain>
    </source>
</reference>
<keyword evidence="9" id="KW-0238">DNA-binding</keyword>
<dbReference type="Gene3D" id="1.10.10.10">
    <property type="entry name" value="Winged helix-like DNA-binding domain superfamily/Winged helix DNA-binding domain"/>
    <property type="match status" value="1"/>
</dbReference>
<evidence type="ECO:0000313" key="12">
    <source>
        <dbReference type="EMBL" id="QWG14689.1"/>
    </source>
</evidence>
<keyword evidence="10" id="KW-0804">Transcription</keyword>
<dbReference type="AlphaFoldDB" id="A0A975NIE8"/>
<dbReference type="CDD" id="cd07153">
    <property type="entry name" value="Fur_like"/>
    <property type="match status" value="1"/>
</dbReference>
<gene>
    <name evidence="12" type="ORF">KMZ29_08540</name>
</gene>
<dbReference type="GO" id="GO:0008270">
    <property type="term" value="F:zinc ion binding"/>
    <property type="evidence" value="ECO:0007669"/>
    <property type="project" value="TreeGrafter"/>
</dbReference>
<dbReference type="InterPro" id="IPR036390">
    <property type="entry name" value="WH_DNA-bd_sf"/>
</dbReference>
<evidence type="ECO:0000256" key="3">
    <source>
        <dbReference type="ARBA" id="ARBA00020910"/>
    </source>
</evidence>
<dbReference type="RefSeq" id="WP_215623291.1">
    <property type="nucleotide sequence ID" value="NZ_CP076134.1"/>
</dbReference>
<keyword evidence="6 11" id="KW-0479">Metal-binding</keyword>
<dbReference type="InterPro" id="IPR002481">
    <property type="entry name" value="FUR"/>
</dbReference>
<evidence type="ECO:0000256" key="8">
    <source>
        <dbReference type="ARBA" id="ARBA00023015"/>
    </source>
</evidence>
<evidence type="ECO:0000313" key="13">
    <source>
        <dbReference type="Proteomes" id="UP000680839"/>
    </source>
</evidence>
<sequence>MDLTATTPPIELASEPCAGAAVEVPFETQQGLLIGNDCLDLLREAGLRPTYQRLVLGGLLFSKGGRHVTADMLYTEATSIGIQISRATVYNALNQFTNAGLLRQIGIDGSKSFFDTNPTGHHHFFVDSEDRLLDVPEPGVLIDVLPQPLPGYEIAGVDVVVHLRRKQV</sequence>
<comment type="subcellular location">
    <subcellularLocation>
        <location evidence="1">Cytoplasm</location>
    </subcellularLocation>
</comment>
<dbReference type="GO" id="GO:0005737">
    <property type="term" value="C:cytoplasm"/>
    <property type="evidence" value="ECO:0007669"/>
    <property type="project" value="UniProtKB-SubCell"/>
</dbReference>
<keyword evidence="5" id="KW-0678">Repressor</keyword>
<evidence type="ECO:0000256" key="6">
    <source>
        <dbReference type="ARBA" id="ARBA00022723"/>
    </source>
</evidence>